<gene>
    <name evidence="8" type="ORF">B4U79_07035</name>
    <name evidence="7" type="ORF">B4U79_10556</name>
    <name evidence="9" type="ORF">B4U79_11917</name>
</gene>
<reference evidence="7" key="2">
    <citation type="submission" date="2018-11" db="EMBL/GenBank/DDBJ databases">
        <title>Trombidioid mite genomics.</title>
        <authorList>
            <person name="Dong X."/>
        </authorList>
    </citation>
    <scope>NUCLEOTIDE SEQUENCE</scope>
    <source>
        <strain evidence="7">UoL-WK</strain>
    </source>
</reference>
<dbReference type="PANTHER" id="PTHR23301">
    <property type="entry name" value="CHITIN BINDING PERITROPHIN-A"/>
    <property type="match status" value="1"/>
</dbReference>
<dbReference type="GO" id="GO:0008061">
    <property type="term" value="F:chitin binding"/>
    <property type="evidence" value="ECO:0007669"/>
    <property type="project" value="UniProtKB-KW"/>
</dbReference>
<keyword evidence="1" id="KW-0147">Chitin-binding</keyword>
<dbReference type="Gene3D" id="2.170.140.10">
    <property type="entry name" value="Chitin binding domain"/>
    <property type="match status" value="1"/>
</dbReference>
<dbReference type="EMBL" id="NCKU01005012">
    <property type="protein sequence ID" value="RWS05126.1"/>
    <property type="molecule type" value="Genomic_DNA"/>
</dbReference>
<dbReference type="InterPro" id="IPR036508">
    <property type="entry name" value="Chitin-bd_dom_sf"/>
</dbReference>
<dbReference type="GO" id="GO:0005576">
    <property type="term" value="C:extracellular region"/>
    <property type="evidence" value="ECO:0007669"/>
    <property type="project" value="InterPro"/>
</dbReference>
<evidence type="ECO:0000256" key="2">
    <source>
        <dbReference type="ARBA" id="ARBA00022729"/>
    </source>
</evidence>
<evidence type="ECO:0000313" key="7">
    <source>
        <dbReference type="EMBL" id="RWS03474.1"/>
    </source>
</evidence>
<dbReference type="EMBL" id="NCKU01006325">
    <property type="protein sequence ID" value="RWS03623.1"/>
    <property type="molecule type" value="Genomic_DNA"/>
</dbReference>
<evidence type="ECO:0000313" key="8">
    <source>
        <dbReference type="EMBL" id="RWS03623.1"/>
    </source>
</evidence>
<dbReference type="InterPro" id="IPR051940">
    <property type="entry name" value="Chitin_bind-dev_reg"/>
</dbReference>
<dbReference type="InterPro" id="IPR002557">
    <property type="entry name" value="Chitin-bd_dom"/>
</dbReference>
<keyword evidence="5" id="KW-0325">Glycoprotein</keyword>
<dbReference type="PROSITE" id="PS50940">
    <property type="entry name" value="CHIT_BIND_II"/>
    <property type="match status" value="1"/>
</dbReference>
<evidence type="ECO:0000256" key="4">
    <source>
        <dbReference type="ARBA" id="ARBA00023157"/>
    </source>
</evidence>
<evidence type="ECO:0000256" key="3">
    <source>
        <dbReference type="ARBA" id="ARBA00022737"/>
    </source>
</evidence>
<evidence type="ECO:0000256" key="1">
    <source>
        <dbReference type="ARBA" id="ARBA00022669"/>
    </source>
</evidence>
<dbReference type="SUPFAM" id="SSF57625">
    <property type="entry name" value="Invertebrate chitin-binding proteins"/>
    <property type="match status" value="1"/>
</dbReference>
<name>A0A3S3RR41_9ACAR</name>
<dbReference type="OrthoDB" id="6020543at2759"/>
<dbReference type="SMART" id="SM00494">
    <property type="entry name" value="ChtBD2"/>
    <property type="match status" value="1"/>
</dbReference>
<evidence type="ECO:0000256" key="5">
    <source>
        <dbReference type="ARBA" id="ARBA00023180"/>
    </source>
</evidence>
<proteinExistence type="predicted"/>
<keyword evidence="3" id="KW-0677">Repeat</keyword>
<keyword evidence="10" id="KW-1185">Reference proteome</keyword>
<keyword evidence="4" id="KW-1015">Disulfide bond</keyword>
<organism evidence="7 10">
    <name type="scientific">Dinothrombium tinctorium</name>
    <dbReference type="NCBI Taxonomy" id="1965070"/>
    <lineage>
        <taxon>Eukaryota</taxon>
        <taxon>Metazoa</taxon>
        <taxon>Ecdysozoa</taxon>
        <taxon>Arthropoda</taxon>
        <taxon>Chelicerata</taxon>
        <taxon>Arachnida</taxon>
        <taxon>Acari</taxon>
        <taxon>Acariformes</taxon>
        <taxon>Trombidiformes</taxon>
        <taxon>Prostigmata</taxon>
        <taxon>Anystina</taxon>
        <taxon>Parasitengona</taxon>
        <taxon>Trombidioidea</taxon>
        <taxon>Trombidiidae</taxon>
        <taxon>Dinothrombium</taxon>
    </lineage>
</organism>
<dbReference type="AlphaFoldDB" id="A0A3S3RR41"/>
<evidence type="ECO:0000313" key="9">
    <source>
        <dbReference type="EMBL" id="RWS05126.1"/>
    </source>
</evidence>
<reference evidence="7 10" key="1">
    <citation type="journal article" date="2018" name="Gigascience">
        <title>Genomes of trombidid mites reveal novel predicted allergens and laterally-transferred genes associated with secondary metabolism.</title>
        <authorList>
            <person name="Dong X."/>
            <person name="Chaisiri K."/>
            <person name="Xia D."/>
            <person name="Armstrong S.D."/>
            <person name="Fang Y."/>
            <person name="Donnelly M.J."/>
            <person name="Kadowaki T."/>
            <person name="McGarry J.W."/>
            <person name="Darby A.C."/>
            <person name="Makepeace B.L."/>
        </authorList>
    </citation>
    <scope>NUCLEOTIDE SEQUENCE [LARGE SCALE GENOMIC DNA]</scope>
    <source>
        <strain evidence="7">UoL-WK</strain>
    </source>
</reference>
<dbReference type="EMBL" id="NCKU01006464">
    <property type="protein sequence ID" value="RWS03474.1"/>
    <property type="molecule type" value="Genomic_DNA"/>
</dbReference>
<comment type="caution">
    <text evidence="7">The sequence shown here is derived from an EMBL/GenBank/DDBJ whole genome shotgun (WGS) entry which is preliminary data.</text>
</comment>
<protein>
    <submittedName>
        <fullName evidence="7">Peritrophin-1-like protein</fullName>
    </submittedName>
</protein>
<keyword evidence="2" id="KW-0732">Signal</keyword>
<dbReference type="Proteomes" id="UP000285301">
    <property type="component" value="Unassembled WGS sequence"/>
</dbReference>
<evidence type="ECO:0000313" key="10">
    <source>
        <dbReference type="Proteomes" id="UP000285301"/>
    </source>
</evidence>
<accession>A0A3S3RR41</accession>
<feature type="non-terminal residue" evidence="7">
    <location>
        <position position="95"/>
    </location>
</feature>
<dbReference type="Pfam" id="PF01607">
    <property type="entry name" value="CBM_14"/>
    <property type="match status" value="1"/>
</dbReference>
<dbReference type="PANTHER" id="PTHR23301:SF110">
    <property type="entry name" value="LD43683P-RELATED"/>
    <property type="match status" value="1"/>
</dbReference>
<feature type="domain" description="Chitin-binding type-2" evidence="6">
    <location>
        <begin position="37"/>
        <end position="92"/>
    </location>
</feature>
<sequence>MISEYVDMIINEFLRIRRKNNLGQIKIYERDIGKCHCGPCRNANGLFPDPKSCCYFLQCSNCEAHLQKCPPGTHFNPYKLECDWPERAHCLSLDK</sequence>
<evidence type="ECO:0000259" key="6">
    <source>
        <dbReference type="PROSITE" id="PS50940"/>
    </source>
</evidence>